<name>A0A1Z2XQ76_9FIRM</name>
<organism evidence="4 6">
    <name type="scientific">Acutalibacter muris</name>
    <dbReference type="NCBI Taxonomy" id="1796620"/>
    <lineage>
        <taxon>Bacteria</taxon>
        <taxon>Bacillati</taxon>
        <taxon>Bacillota</taxon>
        <taxon>Clostridia</taxon>
        <taxon>Eubacteriales</taxon>
        <taxon>Acutalibacteraceae</taxon>
        <taxon>Acutalibacter</taxon>
    </lineage>
</organism>
<evidence type="ECO:0000313" key="5">
    <source>
        <dbReference type="Proteomes" id="UP000196710"/>
    </source>
</evidence>
<accession>A0A1Z2XQ76</accession>
<protein>
    <submittedName>
        <fullName evidence="4">DUF4314 domain-containing protein</fullName>
    </submittedName>
</protein>
<evidence type="ECO:0000313" key="6">
    <source>
        <dbReference type="Proteomes" id="UP000596035"/>
    </source>
</evidence>
<reference evidence="3" key="1">
    <citation type="journal article" date="2017" name="Genome Announc.">
        <title>High-Quality Whole-Genome Sequences of the Oligo-Mouse-Microbiota Bacterial Community.</title>
        <authorList>
            <person name="Garzetti D."/>
            <person name="Brugiroux S."/>
            <person name="Bunk B."/>
            <person name="Pukall R."/>
            <person name="McCoy K.D."/>
            <person name="Macpherson A.J."/>
            <person name="Stecher B."/>
        </authorList>
    </citation>
    <scope>NUCLEOTIDE SEQUENCE</scope>
    <source>
        <strain evidence="3">KB18</strain>
    </source>
</reference>
<reference evidence="4 6" key="3">
    <citation type="submission" date="2020-11" db="EMBL/GenBank/DDBJ databases">
        <title>Closed and high quality bacterial genomes of the OMM12 community.</title>
        <authorList>
            <person name="Marbouty M."/>
            <person name="Lamy-Besnier Q."/>
            <person name="Debarbieux L."/>
            <person name="Koszul R."/>
        </authorList>
    </citation>
    <scope>NUCLEOTIDE SEQUENCE [LARGE SCALE GENOMIC DNA]</scope>
    <source>
        <strain evidence="4 6">KB18</strain>
    </source>
</reference>
<feature type="region of interest" description="Disordered" evidence="1">
    <location>
        <begin position="86"/>
        <end position="107"/>
    </location>
</feature>
<proteinExistence type="predicted"/>
<evidence type="ECO:0000313" key="4">
    <source>
        <dbReference type="EMBL" id="QQR29842.1"/>
    </source>
</evidence>
<dbReference type="InterPro" id="IPR025463">
    <property type="entry name" value="DUF4314"/>
</dbReference>
<evidence type="ECO:0000259" key="2">
    <source>
        <dbReference type="Pfam" id="PF14192"/>
    </source>
</evidence>
<sequence>MNEWDRLHRMAEYYKAEYPIGTRIMLKVKQSLTFEYLGEDMHRVDDNTRGTVLTVDDTGTLHCKFDNGRSLGLIPSEDSFHKLTEEELAEEQEPDMDEDEDEDFGMR</sequence>
<keyword evidence="5" id="KW-1185">Reference proteome</keyword>
<dbReference type="Proteomes" id="UP000596035">
    <property type="component" value="Chromosome"/>
</dbReference>
<feature type="domain" description="DUF4314" evidence="2">
    <location>
        <begin position="12"/>
        <end position="82"/>
    </location>
</feature>
<dbReference type="RefSeq" id="WP_066533798.1">
    <property type="nucleotide sequence ID" value="NZ_CP021422.1"/>
</dbReference>
<reference evidence="5" key="2">
    <citation type="submission" date="2017-05" db="EMBL/GenBank/DDBJ databases">
        <title>Improved OligoMM genomes.</title>
        <authorList>
            <person name="Garzetti D."/>
        </authorList>
    </citation>
    <scope>NUCLEOTIDE SEQUENCE [LARGE SCALE GENOMIC DNA]</scope>
    <source>
        <strain evidence="5">KB18</strain>
    </source>
</reference>
<gene>
    <name evidence="3" type="ORF">ADH66_07745</name>
    <name evidence="4" type="ORF">I5Q82_17795</name>
</gene>
<dbReference type="Pfam" id="PF14192">
    <property type="entry name" value="DUF4314"/>
    <property type="match status" value="1"/>
</dbReference>
<evidence type="ECO:0000313" key="3">
    <source>
        <dbReference type="EMBL" id="ASB40559.1"/>
    </source>
</evidence>
<dbReference type="Proteomes" id="UP000196710">
    <property type="component" value="Chromosome"/>
</dbReference>
<dbReference type="EMBL" id="CP021422">
    <property type="protein sequence ID" value="ASB40559.1"/>
    <property type="molecule type" value="Genomic_DNA"/>
</dbReference>
<dbReference type="AlphaFoldDB" id="A0A1Z2XQ76"/>
<dbReference type="EMBL" id="CP065321">
    <property type="protein sequence ID" value="QQR29842.1"/>
    <property type="molecule type" value="Genomic_DNA"/>
</dbReference>
<dbReference type="KEGG" id="amur:ADH66_07745"/>
<evidence type="ECO:0000256" key="1">
    <source>
        <dbReference type="SAM" id="MobiDB-lite"/>
    </source>
</evidence>